<keyword evidence="2" id="KW-1185">Reference proteome</keyword>
<dbReference type="RefSeq" id="XP_020429192.1">
    <property type="nucleotide sequence ID" value="XM_020580605.1"/>
</dbReference>
<evidence type="ECO:0000313" key="1">
    <source>
        <dbReference type="EMBL" id="EFA77063.1"/>
    </source>
</evidence>
<gene>
    <name evidence="1" type="ORF">PPL_09816</name>
</gene>
<protein>
    <submittedName>
        <fullName evidence="1">Uncharacterized protein</fullName>
    </submittedName>
</protein>
<proteinExistence type="predicted"/>
<comment type="caution">
    <text evidence="1">The sequence shown here is derived from an EMBL/GenBank/DDBJ whole genome shotgun (WGS) entry which is preliminary data.</text>
</comment>
<evidence type="ECO:0000313" key="2">
    <source>
        <dbReference type="Proteomes" id="UP000001396"/>
    </source>
</evidence>
<name>D3BP53_HETP5</name>
<dbReference type="Proteomes" id="UP000001396">
    <property type="component" value="Unassembled WGS sequence"/>
</dbReference>
<accession>D3BP53</accession>
<organism evidence="1 2">
    <name type="scientific">Heterostelium pallidum (strain ATCC 26659 / Pp 5 / PN500)</name>
    <name type="common">Cellular slime mold</name>
    <name type="synonym">Polysphondylium pallidum</name>
    <dbReference type="NCBI Taxonomy" id="670386"/>
    <lineage>
        <taxon>Eukaryota</taxon>
        <taxon>Amoebozoa</taxon>
        <taxon>Evosea</taxon>
        <taxon>Eumycetozoa</taxon>
        <taxon>Dictyostelia</taxon>
        <taxon>Acytosteliales</taxon>
        <taxon>Acytosteliaceae</taxon>
        <taxon>Heterostelium</taxon>
    </lineage>
</organism>
<dbReference type="GeneID" id="31365288"/>
<dbReference type="EMBL" id="ADBJ01000044">
    <property type="protein sequence ID" value="EFA77063.1"/>
    <property type="molecule type" value="Genomic_DNA"/>
</dbReference>
<reference evidence="1 2" key="1">
    <citation type="journal article" date="2011" name="Genome Res.">
        <title>Phylogeny-wide analysis of social amoeba genomes highlights ancient origins for complex intercellular communication.</title>
        <authorList>
            <person name="Heidel A.J."/>
            <person name="Lawal H.M."/>
            <person name="Felder M."/>
            <person name="Schilde C."/>
            <person name="Helps N.R."/>
            <person name="Tunggal B."/>
            <person name="Rivero F."/>
            <person name="John U."/>
            <person name="Schleicher M."/>
            <person name="Eichinger L."/>
            <person name="Platzer M."/>
            <person name="Noegel A.A."/>
            <person name="Schaap P."/>
            <person name="Gloeckner G."/>
        </authorList>
    </citation>
    <scope>NUCLEOTIDE SEQUENCE [LARGE SCALE GENOMIC DNA]</scope>
    <source>
        <strain evidence="2">ATCC 26659 / Pp 5 / PN500</strain>
    </source>
</reference>
<dbReference type="InParanoid" id="D3BP53"/>
<sequence>MAVASGDPEVLDFVLEHRKLEDFTSHTWKHCFRFGDKLLLQKLIHYQYQQQQYLLQQQPPLHPQETQALIVRAASPPPSSSAATTTQLTTTISLCFIVVSHKQLTFQLGIGTVFSQLTLTKLVVAKLTNFLTLTHFLTAFQFHSKQHRRYNQHINNQQQQQ</sequence>
<dbReference type="AlphaFoldDB" id="D3BP53"/>